<dbReference type="Proteomes" id="UP001303889">
    <property type="component" value="Unassembled WGS sequence"/>
</dbReference>
<accession>A0AAN6MJR6</accession>
<dbReference type="SMART" id="SM00321">
    <property type="entry name" value="WSC"/>
    <property type="match status" value="3"/>
</dbReference>
<feature type="domain" description="WSC" evidence="7">
    <location>
        <begin position="15"/>
        <end position="106"/>
    </location>
</feature>
<gene>
    <name evidence="8" type="ORF">C8A05DRAFT_16464</name>
</gene>
<name>A0AAN6MJR6_9PEZI</name>
<comment type="caution">
    <text evidence="8">The sequence shown here is derived from an EMBL/GenBank/DDBJ whole genome shotgun (WGS) entry which is preliminary data.</text>
</comment>
<dbReference type="EMBL" id="MU855587">
    <property type="protein sequence ID" value="KAK3901347.1"/>
    <property type="molecule type" value="Genomic_DNA"/>
</dbReference>
<proteinExistence type="predicted"/>
<evidence type="ECO:0000259" key="7">
    <source>
        <dbReference type="PROSITE" id="PS51212"/>
    </source>
</evidence>
<organism evidence="8 9">
    <name type="scientific">Staphylotrichum tortipilum</name>
    <dbReference type="NCBI Taxonomy" id="2831512"/>
    <lineage>
        <taxon>Eukaryota</taxon>
        <taxon>Fungi</taxon>
        <taxon>Dikarya</taxon>
        <taxon>Ascomycota</taxon>
        <taxon>Pezizomycotina</taxon>
        <taxon>Sordariomycetes</taxon>
        <taxon>Sordariomycetidae</taxon>
        <taxon>Sordariales</taxon>
        <taxon>Chaetomiaceae</taxon>
        <taxon>Staphylotrichum</taxon>
    </lineage>
</organism>
<dbReference type="GO" id="GO:0005886">
    <property type="term" value="C:plasma membrane"/>
    <property type="evidence" value="ECO:0007669"/>
    <property type="project" value="TreeGrafter"/>
</dbReference>
<dbReference type="PROSITE" id="PS51212">
    <property type="entry name" value="WSC"/>
    <property type="match status" value="3"/>
</dbReference>
<keyword evidence="2" id="KW-0812">Transmembrane</keyword>
<evidence type="ECO:0000256" key="6">
    <source>
        <dbReference type="ARBA" id="ARBA00023180"/>
    </source>
</evidence>
<feature type="domain" description="WSC" evidence="7">
    <location>
        <begin position="116"/>
        <end position="209"/>
    </location>
</feature>
<evidence type="ECO:0000313" key="8">
    <source>
        <dbReference type="EMBL" id="KAK3901347.1"/>
    </source>
</evidence>
<keyword evidence="5" id="KW-0472">Membrane</keyword>
<evidence type="ECO:0000256" key="3">
    <source>
        <dbReference type="ARBA" id="ARBA00022729"/>
    </source>
</evidence>
<feature type="non-terminal residue" evidence="8">
    <location>
        <position position="324"/>
    </location>
</feature>
<sequence>MPHRFRRRAAPQIPGYEFTGCYTEATNARALTGSAYFNDLMTVEKCAYACAEFKYFGIEYGRECYCGNNINDGSVEAQLADCSFACPGDSTESCGAGNRLTLYTRTTDPEVPTLTTYTSRGCYAEPPNGRALVAQVTRAADMTVEQCATFCGNAGYTLFGLEYYTECYCGNVLTPGSEPADAADCRYPCAGNSAELCGGDWRLNLYEFGADSSSVSTSTTASAPSVPTADPTASYTSEGCYTEAQGIRALGELAYYDDAMTVEKCAAACVGYAWFGIEYGRECYGGNTIHSAEGSVLTSLSECSFPCPGNPAQKCGAGDRLNVY</sequence>
<keyword evidence="6" id="KW-0325">Glycoprotein</keyword>
<dbReference type="InterPro" id="IPR051836">
    <property type="entry name" value="Kremen_rcpt"/>
</dbReference>
<protein>
    <submittedName>
        <fullName evidence="8">WSC-domain-containing protein</fullName>
    </submittedName>
</protein>
<keyword evidence="4" id="KW-1133">Transmembrane helix</keyword>
<evidence type="ECO:0000256" key="2">
    <source>
        <dbReference type="ARBA" id="ARBA00022692"/>
    </source>
</evidence>
<evidence type="ECO:0000256" key="4">
    <source>
        <dbReference type="ARBA" id="ARBA00022989"/>
    </source>
</evidence>
<dbReference type="PANTHER" id="PTHR24269:SF16">
    <property type="entry name" value="PROTEIN SLG1"/>
    <property type="match status" value="1"/>
</dbReference>
<evidence type="ECO:0000256" key="1">
    <source>
        <dbReference type="ARBA" id="ARBA00004167"/>
    </source>
</evidence>
<keyword evidence="9" id="KW-1185">Reference proteome</keyword>
<keyword evidence="3" id="KW-0732">Signal</keyword>
<dbReference type="InterPro" id="IPR002889">
    <property type="entry name" value="WSC_carb-bd"/>
</dbReference>
<feature type="domain" description="WSC" evidence="7">
    <location>
        <begin position="234"/>
        <end position="324"/>
    </location>
</feature>
<reference evidence="8" key="2">
    <citation type="submission" date="2023-05" db="EMBL/GenBank/DDBJ databases">
        <authorList>
            <consortium name="Lawrence Berkeley National Laboratory"/>
            <person name="Steindorff A."/>
            <person name="Hensen N."/>
            <person name="Bonometti L."/>
            <person name="Westerberg I."/>
            <person name="Brannstrom I.O."/>
            <person name="Guillou S."/>
            <person name="Cros-Aarteil S."/>
            <person name="Calhoun S."/>
            <person name="Haridas S."/>
            <person name="Kuo A."/>
            <person name="Mondo S."/>
            <person name="Pangilinan J."/>
            <person name="Riley R."/>
            <person name="Labutti K."/>
            <person name="Andreopoulos B."/>
            <person name="Lipzen A."/>
            <person name="Chen C."/>
            <person name="Yanf M."/>
            <person name="Daum C."/>
            <person name="Ng V."/>
            <person name="Clum A."/>
            <person name="Ohm R."/>
            <person name="Martin F."/>
            <person name="Silar P."/>
            <person name="Natvig D."/>
            <person name="Lalanne C."/>
            <person name="Gautier V."/>
            <person name="Ament-Velasquez S.L."/>
            <person name="Kruys A."/>
            <person name="Hutchinson M.I."/>
            <person name="Powell A.J."/>
            <person name="Barry K."/>
            <person name="Miller A.N."/>
            <person name="Grigoriev I.V."/>
            <person name="Debuchy R."/>
            <person name="Gladieux P."/>
            <person name="Thoren M.H."/>
            <person name="Johannesson H."/>
        </authorList>
    </citation>
    <scope>NUCLEOTIDE SEQUENCE</scope>
    <source>
        <strain evidence="8">CBS 103.79</strain>
    </source>
</reference>
<dbReference type="AlphaFoldDB" id="A0AAN6MJR6"/>
<dbReference type="Pfam" id="PF01822">
    <property type="entry name" value="WSC"/>
    <property type="match status" value="3"/>
</dbReference>
<reference evidence="8" key="1">
    <citation type="journal article" date="2023" name="Mol. Phylogenet. Evol.">
        <title>Genome-scale phylogeny and comparative genomics of the fungal order Sordariales.</title>
        <authorList>
            <person name="Hensen N."/>
            <person name="Bonometti L."/>
            <person name="Westerberg I."/>
            <person name="Brannstrom I.O."/>
            <person name="Guillou S."/>
            <person name="Cros-Aarteil S."/>
            <person name="Calhoun S."/>
            <person name="Haridas S."/>
            <person name="Kuo A."/>
            <person name="Mondo S."/>
            <person name="Pangilinan J."/>
            <person name="Riley R."/>
            <person name="LaButti K."/>
            <person name="Andreopoulos B."/>
            <person name="Lipzen A."/>
            <person name="Chen C."/>
            <person name="Yan M."/>
            <person name="Daum C."/>
            <person name="Ng V."/>
            <person name="Clum A."/>
            <person name="Steindorff A."/>
            <person name="Ohm R.A."/>
            <person name="Martin F."/>
            <person name="Silar P."/>
            <person name="Natvig D.O."/>
            <person name="Lalanne C."/>
            <person name="Gautier V."/>
            <person name="Ament-Velasquez S.L."/>
            <person name="Kruys A."/>
            <person name="Hutchinson M.I."/>
            <person name="Powell A.J."/>
            <person name="Barry K."/>
            <person name="Miller A.N."/>
            <person name="Grigoriev I.V."/>
            <person name="Debuchy R."/>
            <person name="Gladieux P."/>
            <person name="Hiltunen Thoren M."/>
            <person name="Johannesson H."/>
        </authorList>
    </citation>
    <scope>NUCLEOTIDE SEQUENCE</scope>
    <source>
        <strain evidence="8">CBS 103.79</strain>
    </source>
</reference>
<comment type="subcellular location">
    <subcellularLocation>
        <location evidence="1">Membrane</location>
        <topology evidence="1">Single-pass membrane protein</topology>
    </subcellularLocation>
</comment>
<evidence type="ECO:0000313" key="9">
    <source>
        <dbReference type="Proteomes" id="UP001303889"/>
    </source>
</evidence>
<dbReference type="PANTHER" id="PTHR24269">
    <property type="entry name" value="KREMEN PROTEIN"/>
    <property type="match status" value="1"/>
</dbReference>
<evidence type="ECO:0000256" key="5">
    <source>
        <dbReference type="ARBA" id="ARBA00023136"/>
    </source>
</evidence>